<dbReference type="RefSeq" id="WP_154520235.1">
    <property type="nucleotide sequence ID" value="NZ_VUMT01000033.1"/>
</dbReference>
<dbReference type="AlphaFoldDB" id="A0A6L5Y3A4"/>
<dbReference type="EMBL" id="VUMT01000033">
    <property type="protein sequence ID" value="MSS64848.1"/>
    <property type="molecule type" value="Genomic_DNA"/>
</dbReference>
<protein>
    <submittedName>
        <fullName evidence="1">DUF1878 domain-containing protein</fullName>
    </submittedName>
</protein>
<name>A0A6L5Y3A4_9FIRM</name>
<keyword evidence="2" id="KW-1185">Reference proteome</keyword>
<reference evidence="1 2" key="1">
    <citation type="submission" date="2019-08" db="EMBL/GenBank/DDBJ databases">
        <title>In-depth cultivation of the pig gut microbiome towards novel bacterial diversity and tailored functional studies.</title>
        <authorList>
            <person name="Wylensek D."/>
            <person name="Hitch T.C.A."/>
            <person name="Clavel T."/>
        </authorList>
    </citation>
    <scope>NUCLEOTIDE SEQUENCE [LARGE SCALE GENOMIC DNA]</scope>
    <source>
        <strain evidence="1 2">WCA-693-APC-MOT-I</strain>
    </source>
</reference>
<comment type="caution">
    <text evidence="1">The sequence shown here is derived from an EMBL/GenBank/DDBJ whole genome shotgun (WGS) entry which is preliminary data.</text>
</comment>
<dbReference type="Proteomes" id="UP000482209">
    <property type="component" value="Unassembled WGS sequence"/>
</dbReference>
<sequence length="120" mass="14493">MNGEELQEIIERLDLIEFRQELLFNNTGIDRSMFEYGITRKQYQSIMNLMDEFREKIDSGKHCSHGEFENKMYAILPDHYGDYHMCEEFAKGFMDEGRWEEVFMALYGDMPKYSYLKKEQ</sequence>
<evidence type="ECO:0000313" key="1">
    <source>
        <dbReference type="EMBL" id="MSS64848.1"/>
    </source>
</evidence>
<gene>
    <name evidence="1" type="ORF">FYJ58_13380</name>
</gene>
<organism evidence="1 2">
    <name type="scientific">Velocimicrobium porci</name>
    <dbReference type="NCBI Taxonomy" id="2606634"/>
    <lineage>
        <taxon>Bacteria</taxon>
        <taxon>Bacillati</taxon>
        <taxon>Bacillota</taxon>
        <taxon>Clostridia</taxon>
        <taxon>Lachnospirales</taxon>
        <taxon>Lachnospiraceae</taxon>
        <taxon>Velocimicrobium</taxon>
    </lineage>
</organism>
<proteinExistence type="predicted"/>
<accession>A0A6L5Y3A4</accession>
<evidence type="ECO:0000313" key="2">
    <source>
        <dbReference type="Proteomes" id="UP000482209"/>
    </source>
</evidence>